<protein>
    <recommendedName>
        <fullName evidence="1">Glutaredoxin domain-containing protein</fullName>
    </recommendedName>
</protein>
<dbReference type="InterPro" id="IPR011899">
    <property type="entry name" value="Glutaredoxin_euk/vir"/>
</dbReference>
<dbReference type="PROSITE" id="PS51354">
    <property type="entry name" value="GLUTAREDOXIN_2"/>
    <property type="match status" value="1"/>
</dbReference>
<dbReference type="SUPFAM" id="SSF52833">
    <property type="entry name" value="Thioredoxin-like"/>
    <property type="match status" value="1"/>
</dbReference>
<evidence type="ECO:0000313" key="3">
    <source>
        <dbReference type="Proteomes" id="UP001142055"/>
    </source>
</evidence>
<dbReference type="Gene3D" id="3.40.30.10">
    <property type="entry name" value="Glutaredoxin"/>
    <property type="match status" value="1"/>
</dbReference>
<dbReference type="PRINTS" id="PR00160">
    <property type="entry name" value="GLUTAREDOXIN"/>
</dbReference>
<accession>A0A9Q0LYE2</accession>
<gene>
    <name evidence="2" type="ORF">RDWZM_010395</name>
</gene>
<dbReference type="InterPro" id="IPR014025">
    <property type="entry name" value="Glutaredoxin_subgr"/>
</dbReference>
<sequence length="209" mass="23745">MGLIFTRENVTVKVETAYDSEVRRRVEGYLKDLKDNRKKITLITNSDSLHSELVRYGELQKLTFKGRCLSFKTTDFDDKGRYNNKISITKYNIHHMGSSQSTGNTMADPEVKRKIDDLIKSKKVVVISKTYCPYCKKAKSALENYNLSNSDYYVWEIENEPNVSEIQNYLKSLTGASTVPRVFINGNCIGGGDDTYALHKNGKLATMLS</sequence>
<dbReference type="FunFam" id="3.40.30.10:FF:000093">
    <property type="entry name" value="Glutaredoxin 2"/>
    <property type="match status" value="1"/>
</dbReference>
<proteinExistence type="predicted"/>
<dbReference type="Proteomes" id="UP001142055">
    <property type="component" value="Chromosome 4"/>
</dbReference>
<dbReference type="CDD" id="cd03419">
    <property type="entry name" value="GRX_GRXh_1_2_like"/>
    <property type="match status" value="1"/>
</dbReference>
<dbReference type="NCBIfam" id="TIGR02180">
    <property type="entry name" value="GRX_euk"/>
    <property type="match status" value="1"/>
</dbReference>
<organism evidence="2 3">
    <name type="scientific">Blomia tropicalis</name>
    <name type="common">Mite</name>
    <dbReference type="NCBI Taxonomy" id="40697"/>
    <lineage>
        <taxon>Eukaryota</taxon>
        <taxon>Metazoa</taxon>
        <taxon>Ecdysozoa</taxon>
        <taxon>Arthropoda</taxon>
        <taxon>Chelicerata</taxon>
        <taxon>Arachnida</taxon>
        <taxon>Acari</taxon>
        <taxon>Acariformes</taxon>
        <taxon>Sarcoptiformes</taxon>
        <taxon>Astigmata</taxon>
        <taxon>Glycyphagoidea</taxon>
        <taxon>Echimyopodidae</taxon>
        <taxon>Blomia</taxon>
    </lineage>
</organism>
<dbReference type="GO" id="GO:0015038">
    <property type="term" value="F:glutathione disulfide oxidoreductase activity"/>
    <property type="evidence" value="ECO:0007669"/>
    <property type="project" value="TreeGrafter"/>
</dbReference>
<reference evidence="2" key="1">
    <citation type="submission" date="2022-12" db="EMBL/GenBank/DDBJ databases">
        <title>Genome assemblies of Blomia tropicalis.</title>
        <authorList>
            <person name="Cui Y."/>
        </authorList>
    </citation>
    <scope>NUCLEOTIDE SEQUENCE</scope>
    <source>
        <tissue evidence="2">Adult mites</tissue>
    </source>
</reference>
<dbReference type="GO" id="GO:0034599">
    <property type="term" value="P:cellular response to oxidative stress"/>
    <property type="evidence" value="ECO:0007669"/>
    <property type="project" value="TreeGrafter"/>
</dbReference>
<keyword evidence="3" id="KW-1185">Reference proteome</keyword>
<dbReference type="PANTHER" id="PTHR45694">
    <property type="entry name" value="GLUTAREDOXIN 2"/>
    <property type="match status" value="1"/>
</dbReference>
<evidence type="ECO:0000259" key="1">
    <source>
        <dbReference type="Pfam" id="PF00462"/>
    </source>
</evidence>
<dbReference type="AlphaFoldDB" id="A0A9Q0LYE2"/>
<name>A0A9Q0LYE2_BLOTA</name>
<dbReference type="EMBL" id="JAPWDV010000004">
    <property type="protein sequence ID" value="KAJ6215895.1"/>
    <property type="molecule type" value="Genomic_DNA"/>
</dbReference>
<dbReference type="PANTHER" id="PTHR45694:SF18">
    <property type="entry name" value="GLUTAREDOXIN-1-RELATED"/>
    <property type="match status" value="1"/>
</dbReference>
<dbReference type="InterPro" id="IPR036249">
    <property type="entry name" value="Thioredoxin-like_sf"/>
</dbReference>
<comment type="caution">
    <text evidence="2">The sequence shown here is derived from an EMBL/GenBank/DDBJ whole genome shotgun (WGS) entry which is preliminary data.</text>
</comment>
<dbReference type="InterPro" id="IPR002109">
    <property type="entry name" value="Glutaredoxin"/>
</dbReference>
<dbReference type="GO" id="GO:0005737">
    <property type="term" value="C:cytoplasm"/>
    <property type="evidence" value="ECO:0007669"/>
    <property type="project" value="TreeGrafter"/>
</dbReference>
<evidence type="ECO:0000313" key="2">
    <source>
        <dbReference type="EMBL" id="KAJ6215895.1"/>
    </source>
</evidence>
<dbReference type="Pfam" id="PF00462">
    <property type="entry name" value="Glutaredoxin"/>
    <property type="match status" value="1"/>
</dbReference>
<feature type="domain" description="Glutaredoxin" evidence="1">
    <location>
        <begin position="124"/>
        <end position="189"/>
    </location>
</feature>